<evidence type="ECO:0000313" key="3">
    <source>
        <dbReference type="Proteomes" id="UP001250538"/>
    </source>
</evidence>
<keyword evidence="2" id="KW-0489">Methyltransferase</keyword>
<accession>A0AAJ2JYY5</accession>
<gene>
    <name evidence="2" type="ORF">RQP50_22740</name>
</gene>
<evidence type="ECO:0000259" key="1">
    <source>
        <dbReference type="Pfam" id="PF13847"/>
    </source>
</evidence>
<dbReference type="PANTHER" id="PTHR43861">
    <property type="entry name" value="TRANS-ACONITATE 2-METHYLTRANSFERASE-RELATED"/>
    <property type="match status" value="1"/>
</dbReference>
<dbReference type="Pfam" id="PF13847">
    <property type="entry name" value="Methyltransf_31"/>
    <property type="match status" value="1"/>
</dbReference>
<dbReference type="EC" id="2.1.1.-" evidence="2"/>
<feature type="domain" description="Methyltransferase" evidence="1">
    <location>
        <begin position="54"/>
        <end position="169"/>
    </location>
</feature>
<dbReference type="InterPro" id="IPR025714">
    <property type="entry name" value="Methyltranfer_dom"/>
</dbReference>
<dbReference type="CDD" id="cd02440">
    <property type="entry name" value="AdoMet_MTases"/>
    <property type="match status" value="1"/>
</dbReference>
<dbReference type="RefSeq" id="WP_072729887.1">
    <property type="nucleotide sequence ID" value="NZ_JAVYAA010000006.1"/>
</dbReference>
<organism evidence="2 3">
    <name type="scientific">Paenibacillus suaedae</name>
    <dbReference type="NCBI Taxonomy" id="3077233"/>
    <lineage>
        <taxon>Bacteria</taxon>
        <taxon>Bacillati</taxon>
        <taxon>Bacillota</taxon>
        <taxon>Bacilli</taxon>
        <taxon>Bacillales</taxon>
        <taxon>Paenibacillaceae</taxon>
        <taxon>Paenibacillus</taxon>
    </lineage>
</organism>
<name>A0AAJ2JYY5_9BACL</name>
<comment type="caution">
    <text evidence="2">The sequence shown here is derived from an EMBL/GenBank/DDBJ whole genome shotgun (WGS) entry which is preliminary data.</text>
</comment>
<reference evidence="3" key="1">
    <citation type="submission" date="2023-09" db="EMBL/GenBank/DDBJ databases">
        <title>Paenibacillus sp. chi10 Genome sequencing and assembly.</title>
        <authorList>
            <person name="Kim I."/>
        </authorList>
    </citation>
    <scope>NUCLEOTIDE SEQUENCE [LARGE SCALE GENOMIC DNA]</scope>
    <source>
        <strain evidence="3">chi10</strain>
    </source>
</reference>
<sequence length="204" mass="23716">MEKVTIPDFLESNQQQWDEEYKSNAWDYLSDITEYARYSVVYGYIRKFIGTEGILDMGCGTGILFDMLLDSEKQGYTGIDLSQEAIKVASAKSSLNQFHCGDINHYVPAKKYDVIVFNESLHYVPNTPQKLLDYSNYLTPHGVIISSLYSHKNKEDLAYMMIENKVTEMDQCKDFEVMDKVSVFNHHAELKWYVHLLKRKHTDL</sequence>
<keyword evidence="3" id="KW-1185">Reference proteome</keyword>
<dbReference type="InterPro" id="IPR029063">
    <property type="entry name" value="SAM-dependent_MTases_sf"/>
</dbReference>
<evidence type="ECO:0000313" key="2">
    <source>
        <dbReference type="EMBL" id="MDT8979061.1"/>
    </source>
</evidence>
<dbReference type="GO" id="GO:0008168">
    <property type="term" value="F:methyltransferase activity"/>
    <property type="evidence" value="ECO:0007669"/>
    <property type="project" value="UniProtKB-KW"/>
</dbReference>
<dbReference type="SUPFAM" id="SSF53335">
    <property type="entry name" value="S-adenosyl-L-methionine-dependent methyltransferases"/>
    <property type="match status" value="1"/>
</dbReference>
<dbReference type="AlphaFoldDB" id="A0AAJ2JYY5"/>
<dbReference type="GO" id="GO:0032259">
    <property type="term" value="P:methylation"/>
    <property type="evidence" value="ECO:0007669"/>
    <property type="project" value="UniProtKB-KW"/>
</dbReference>
<proteinExistence type="predicted"/>
<protein>
    <submittedName>
        <fullName evidence="2">Class I SAM-dependent methyltransferase</fullName>
        <ecNumber evidence="2">2.1.1.-</ecNumber>
    </submittedName>
</protein>
<dbReference type="Proteomes" id="UP001250538">
    <property type="component" value="Unassembled WGS sequence"/>
</dbReference>
<dbReference type="EMBL" id="JAVYAA010000006">
    <property type="protein sequence ID" value="MDT8979061.1"/>
    <property type="molecule type" value="Genomic_DNA"/>
</dbReference>
<dbReference type="Gene3D" id="3.40.50.150">
    <property type="entry name" value="Vaccinia Virus protein VP39"/>
    <property type="match status" value="1"/>
</dbReference>
<keyword evidence="2" id="KW-0808">Transferase</keyword>